<name>A0AA39CMC1_9EURO</name>
<comment type="caution">
    <text evidence="1">The sequence shown here is derived from an EMBL/GenBank/DDBJ whole genome shotgun (WGS) entry which is preliminary data.</text>
</comment>
<evidence type="ECO:0000313" key="1">
    <source>
        <dbReference type="EMBL" id="KAJ9613146.1"/>
    </source>
</evidence>
<organism evidence="1 2">
    <name type="scientific">Cladophialophora chaetospira</name>
    <dbReference type="NCBI Taxonomy" id="386627"/>
    <lineage>
        <taxon>Eukaryota</taxon>
        <taxon>Fungi</taxon>
        <taxon>Dikarya</taxon>
        <taxon>Ascomycota</taxon>
        <taxon>Pezizomycotina</taxon>
        <taxon>Eurotiomycetes</taxon>
        <taxon>Chaetothyriomycetidae</taxon>
        <taxon>Chaetothyriales</taxon>
        <taxon>Herpotrichiellaceae</taxon>
        <taxon>Cladophialophora</taxon>
    </lineage>
</organism>
<dbReference type="Proteomes" id="UP001172673">
    <property type="component" value="Unassembled WGS sequence"/>
</dbReference>
<sequence length="151" mass="16900">MAPPTPQERFTEASKHATLVRSLLAHPSMSLTPKGLPDRRNMPATLYNVTDFELNTYKTYVLPLLPPDAEKNSKALAYRNVDEVKEIASLLTDDMYPRMNIGGFNEKWMDSIGRTVMITSIILEPNKQIMFGGQQDFGQAVKAAARALQDD</sequence>
<protein>
    <submittedName>
        <fullName evidence="1">Uncharacterized protein</fullName>
    </submittedName>
</protein>
<accession>A0AA39CMC1</accession>
<reference evidence="1" key="1">
    <citation type="submission" date="2022-10" db="EMBL/GenBank/DDBJ databases">
        <title>Culturing micro-colonial fungi from biological soil crusts in the Mojave desert and describing Neophaeococcomyces mojavensis, and introducing the new genera and species Taxawa tesnikishii.</title>
        <authorList>
            <person name="Kurbessoian T."/>
            <person name="Stajich J.E."/>
        </authorList>
    </citation>
    <scope>NUCLEOTIDE SEQUENCE</scope>
    <source>
        <strain evidence="1">TK_41</strain>
    </source>
</reference>
<gene>
    <name evidence="1" type="ORF">H2200_003087</name>
</gene>
<proteinExistence type="predicted"/>
<evidence type="ECO:0000313" key="2">
    <source>
        <dbReference type="Proteomes" id="UP001172673"/>
    </source>
</evidence>
<dbReference type="AlphaFoldDB" id="A0AA39CMC1"/>
<dbReference type="EMBL" id="JAPDRK010000004">
    <property type="protein sequence ID" value="KAJ9613146.1"/>
    <property type="molecule type" value="Genomic_DNA"/>
</dbReference>
<keyword evidence="2" id="KW-1185">Reference proteome</keyword>